<sequence>MISTGLVTLLYYALIIKCCDYYSSVYLMSVVLMMAYSCYFYEKKLKLEFIQFYQIQKMNVDLKMIFDSLPEGIILFDPTNNKVSLANQEYRRLFNIPSVEINEEQEATSENRYLLEQCYQIQDNNNTAINNNQIGDVSKSNCMIMVKNLTPIINYEKVKQENHFYEMLTATVSHDMRTPLNIMSGLLESLDGFVFNPTGIGAKEKGIQVIYNCSRNFPQLLHVDEQRIKQVLLNLLQNSLKFTFQGNIEVQVNYDHQLMQTEISVTDTGIGIKPEDHHKLFSLFGKLDATASINTTGIGLGLSICQKIISMLNGKIQIDPSYTSGCRISFTIYADIQEQSRNDAIASSQMIFITRSNYNSAIDFLPVQADIMRETSQLTLEINKEGLEKYSDANVSDTLNVTTQNDYKVNIPISEGINLIFPNEKSFCTCQQLKDILVVDDNIFNLITIQAMLELELKQKVDRAANGLEALQLVQQRFNHRHSRICSYQHTQNLSYKLIFMDSNMPVMDGFQASMSIREFERINSINKSKIVALTAYSTEMFSNKCLDSGMDDFLTKPISILTLRNIIENLDYPFHHNP</sequence>
<name>A0A078A270_STYLE</name>
<dbReference type="SUPFAM" id="SSF47384">
    <property type="entry name" value="Homodimeric domain of signal transducing histidine kinase"/>
    <property type="match status" value="1"/>
</dbReference>
<organism evidence="6 7">
    <name type="scientific">Stylonychia lemnae</name>
    <name type="common">Ciliate</name>
    <dbReference type="NCBI Taxonomy" id="5949"/>
    <lineage>
        <taxon>Eukaryota</taxon>
        <taxon>Sar</taxon>
        <taxon>Alveolata</taxon>
        <taxon>Ciliophora</taxon>
        <taxon>Intramacronucleata</taxon>
        <taxon>Spirotrichea</taxon>
        <taxon>Stichotrichia</taxon>
        <taxon>Sporadotrichida</taxon>
        <taxon>Oxytrichidae</taxon>
        <taxon>Stylonychinae</taxon>
        <taxon>Stylonychia</taxon>
    </lineage>
</organism>
<keyword evidence="3" id="KW-1133">Transmembrane helix</keyword>
<dbReference type="SMART" id="SM00387">
    <property type="entry name" value="HATPase_c"/>
    <property type="match status" value="1"/>
</dbReference>
<dbReference type="OrthoDB" id="303614at2759"/>
<protein>
    <submittedName>
        <fullName evidence="6">Pas domain s-box protein</fullName>
    </submittedName>
</protein>
<feature type="modified residue" description="4-aspartylphosphate" evidence="2">
    <location>
        <position position="502"/>
    </location>
</feature>
<dbReference type="SUPFAM" id="SSF52172">
    <property type="entry name" value="CheY-like"/>
    <property type="match status" value="1"/>
</dbReference>
<dbReference type="CDD" id="cd00082">
    <property type="entry name" value="HisKA"/>
    <property type="match status" value="1"/>
</dbReference>
<dbReference type="SMART" id="SM00448">
    <property type="entry name" value="REC"/>
    <property type="match status" value="1"/>
</dbReference>
<dbReference type="Pfam" id="PF02518">
    <property type="entry name" value="HATPase_c"/>
    <property type="match status" value="1"/>
</dbReference>
<evidence type="ECO:0000256" key="3">
    <source>
        <dbReference type="SAM" id="Phobius"/>
    </source>
</evidence>
<dbReference type="InterPro" id="IPR036097">
    <property type="entry name" value="HisK_dim/P_sf"/>
</dbReference>
<dbReference type="InterPro" id="IPR011006">
    <property type="entry name" value="CheY-like_superfamily"/>
</dbReference>
<dbReference type="PANTHER" id="PTHR43719:SF28">
    <property type="entry name" value="PEROXIDE STRESS-ACTIVATED HISTIDINE KINASE MAK1-RELATED"/>
    <property type="match status" value="1"/>
</dbReference>
<keyword evidence="3" id="KW-0472">Membrane</keyword>
<dbReference type="Gene3D" id="3.30.565.10">
    <property type="entry name" value="Histidine kinase-like ATPase, C-terminal domain"/>
    <property type="match status" value="1"/>
</dbReference>
<dbReference type="CDD" id="cd17546">
    <property type="entry name" value="REC_hyHK_CKI1_RcsC-like"/>
    <property type="match status" value="1"/>
</dbReference>
<keyword evidence="3" id="KW-0812">Transmembrane</keyword>
<keyword evidence="7" id="KW-1185">Reference proteome</keyword>
<dbReference type="InterPro" id="IPR001789">
    <property type="entry name" value="Sig_transdc_resp-reg_receiver"/>
</dbReference>
<feature type="domain" description="Histidine kinase" evidence="4">
    <location>
        <begin position="202"/>
        <end position="336"/>
    </location>
</feature>
<dbReference type="InterPro" id="IPR003594">
    <property type="entry name" value="HATPase_dom"/>
</dbReference>
<dbReference type="InterPro" id="IPR036890">
    <property type="entry name" value="HATPase_C_sf"/>
</dbReference>
<dbReference type="InParanoid" id="A0A078A270"/>
<dbReference type="PANTHER" id="PTHR43719">
    <property type="entry name" value="TWO-COMPONENT HISTIDINE KINASE"/>
    <property type="match status" value="1"/>
</dbReference>
<keyword evidence="1 2" id="KW-0597">Phosphoprotein</keyword>
<evidence type="ECO:0000313" key="6">
    <source>
        <dbReference type="EMBL" id="CDW74854.1"/>
    </source>
</evidence>
<evidence type="ECO:0000259" key="5">
    <source>
        <dbReference type="PROSITE" id="PS50110"/>
    </source>
</evidence>
<reference evidence="6 7" key="1">
    <citation type="submission" date="2014-06" db="EMBL/GenBank/DDBJ databases">
        <authorList>
            <person name="Swart Estienne"/>
        </authorList>
    </citation>
    <scope>NUCLEOTIDE SEQUENCE [LARGE SCALE GENOMIC DNA]</scope>
    <source>
        <strain evidence="6 7">130c</strain>
    </source>
</reference>
<dbReference type="PROSITE" id="PS50109">
    <property type="entry name" value="HIS_KIN"/>
    <property type="match status" value="1"/>
</dbReference>
<accession>A0A078A270</accession>
<dbReference type="InterPro" id="IPR004358">
    <property type="entry name" value="Sig_transdc_His_kin-like_C"/>
</dbReference>
<proteinExistence type="predicted"/>
<dbReference type="EMBL" id="CCKQ01003716">
    <property type="protein sequence ID" value="CDW74854.1"/>
    <property type="molecule type" value="Genomic_DNA"/>
</dbReference>
<dbReference type="SUPFAM" id="SSF55874">
    <property type="entry name" value="ATPase domain of HSP90 chaperone/DNA topoisomerase II/histidine kinase"/>
    <property type="match status" value="1"/>
</dbReference>
<dbReference type="Gene3D" id="3.40.50.2300">
    <property type="match status" value="1"/>
</dbReference>
<feature type="domain" description="Response regulatory" evidence="5">
    <location>
        <begin position="435"/>
        <end position="572"/>
    </location>
</feature>
<dbReference type="AlphaFoldDB" id="A0A078A270"/>
<feature type="transmembrane region" description="Helical" evidence="3">
    <location>
        <begin position="25"/>
        <end position="41"/>
    </location>
</feature>
<dbReference type="Pfam" id="PF13188">
    <property type="entry name" value="PAS_8"/>
    <property type="match status" value="1"/>
</dbReference>
<dbReference type="Proteomes" id="UP000039865">
    <property type="component" value="Unassembled WGS sequence"/>
</dbReference>
<evidence type="ECO:0000313" key="7">
    <source>
        <dbReference type="Proteomes" id="UP000039865"/>
    </source>
</evidence>
<gene>
    <name evidence="6" type="primary">Contig8554.g9131</name>
    <name evidence="6" type="ORF">STYLEM_3837</name>
</gene>
<dbReference type="InterPro" id="IPR005467">
    <property type="entry name" value="His_kinase_dom"/>
</dbReference>
<evidence type="ECO:0000256" key="1">
    <source>
        <dbReference type="ARBA" id="ARBA00022553"/>
    </source>
</evidence>
<dbReference type="Pfam" id="PF00072">
    <property type="entry name" value="Response_reg"/>
    <property type="match status" value="1"/>
</dbReference>
<evidence type="ECO:0000259" key="4">
    <source>
        <dbReference type="PROSITE" id="PS50109"/>
    </source>
</evidence>
<dbReference type="Gene3D" id="3.30.450.20">
    <property type="entry name" value="PAS domain"/>
    <property type="match status" value="1"/>
</dbReference>
<evidence type="ECO:0000256" key="2">
    <source>
        <dbReference type="PROSITE-ProRule" id="PRU00169"/>
    </source>
</evidence>
<dbReference type="PROSITE" id="PS50110">
    <property type="entry name" value="RESPONSE_REGULATORY"/>
    <property type="match status" value="1"/>
</dbReference>
<dbReference type="InterPro" id="IPR050956">
    <property type="entry name" value="2C_system_His_kinase"/>
</dbReference>
<dbReference type="InterPro" id="IPR000014">
    <property type="entry name" value="PAS"/>
</dbReference>
<dbReference type="InterPro" id="IPR003661">
    <property type="entry name" value="HisK_dim/P_dom"/>
</dbReference>
<dbReference type="GO" id="GO:0000155">
    <property type="term" value="F:phosphorelay sensor kinase activity"/>
    <property type="evidence" value="ECO:0007669"/>
    <property type="project" value="InterPro"/>
</dbReference>
<dbReference type="PRINTS" id="PR00344">
    <property type="entry name" value="BCTRLSENSOR"/>
</dbReference>